<evidence type="ECO:0000256" key="6">
    <source>
        <dbReference type="ARBA" id="ARBA00023134"/>
    </source>
</evidence>
<name>A0A917IFU9_9MICO</name>
<evidence type="ECO:0000256" key="2">
    <source>
        <dbReference type="ARBA" id="ARBA00022679"/>
    </source>
</evidence>
<dbReference type="SUPFAM" id="SSF53448">
    <property type="entry name" value="Nucleotide-diphospho-sugar transferases"/>
    <property type="match status" value="1"/>
</dbReference>
<proteinExistence type="inferred from homology"/>
<evidence type="ECO:0000313" key="11">
    <source>
        <dbReference type="Proteomes" id="UP000657592"/>
    </source>
</evidence>
<dbReference type="GO" id="GO:0061603">
    <property type="term" value="F:molybdenum cofactor guanylyltransferase activity"/>
    <property type="evidence" value="ECO:0007669"/>
    <property type="project" value="UniProtKB-EC"/>
</dbReference>
<keyword evidence="1 8" id="KW-0963">Cytoplasm</keyword>
<keyword evidence="10" id="KW-0548">Nucleotidyltransferase</keyword>
<dbReference type="InterPro" id="IPR025877">
    <property type="entry name" value="MobA-like_NTP_Trfase"/>
</dbReference>
<dbReference type="GO" id="GO:0046872">
    <property type="term" value="F:metal ion binding"/>
    <property type="evidence" value="ECO:0007669"/>
    <property type="project" value="UniProtKB-KW"/>
</dbReference>
<comment type="caution">
    <text evidence="8">Lacks conserved residue(s) required for the propagation of feature annotation.</text>
</comment>
<feature type="domain" description="MobA-like NTP transferase" evidence="9">
    <location>
        <begin position="10"/>
        <end position="166"/>
    </location>
</feature>
<comment type="domain">
    <text evidence="8">The N-terminal domain determines nucleotide recognition and specific binding, while the C-terminal domain determines the specific binding to the target protein.</text>
</comment>
<evidence type="ECO:0000256" key="5">
    <source>
        <dbReference type="ARBA" id="ARBA00022842"/>
    </source>
</evidence>
<evidence type="ECO:0000313" key="10">
    <source>
        <dbReference type="EMBL" id="GGH46296.1"/>
    </source>
</evidence>
<evidence type="ECO:0000256" key="7">
    <source>
        <dbReference type="ARBA" id="ARBA00023150"/>
    </source>
</evidence>
<dbReference type="GO" id="GO:0005737">
    <property type="term" value="C:cytoplasm"/>
    <property type="evidence" value="ECO:0007669"/>
    <property type="project" value="UniProtKB-SubCell"/>
</dbReference>
<feature type="binding site" evidence="8">
    <location>
        <position position="101"/>
    </location>
    <ligand>
        <name>GTP</name>
        <dbReference type="ChEBI" id="CHEBI:37565"/>
    </ligand>
</feature>
<dbReference type="GO" id="GO:0005525">
    <property type="term" value="F:GTP binding"/>
    <property type="evidence" value="ECO:0007669"/>
    <property type="project" value="UniProtKB-UniRule"/>
</dbReference>
<sequence length="191" mass="19643">MSAAPRPVRGIVLAGGRSSRLGGRHKPALEVGGRPIVARVIEALRGVGADPLVVGLPEAVPDGVPVVREDPPYAGPLAALAAGMGALRPHAEGVIVVLGGDMPFVTAGLLRGLIDSAGRGAAFAEDESGRLQPLCAAWDEAVLRQRLARLGETADRPLRALFADLDPVRVAAPGRELRDIDTPEDLAAAGE</sequence>
<reference evidence="10" key="2">
    <citation type="submission" date="2020-09" db="EMBL/GenBank/DDBJ databases">
        <authorList>
            <person name="Sun Q."/>
            <person name="Zhou Y."/>
        </authorList>
    </citation>
    <scope>NUCLEOTIDE SEQUENCE</scope>
    <source>
        <strain evidence="10">CGMCC 1.15794</strain>
    </source>
</reference>
<dbReference type="EC" id="2.7.7.77" evidence="8"/>
<dbReference type="Pfam" id="PF12804">
    <property type="entry name" value="NTP_transf_3"/>
    <property type="match status" value="1"/>
</dbReference>
<comment type="catalytic activity">
    <reaction evidence="8">
        <text>Mo-molybdopterin + GTP + H(+) = Mo-molybdopterin guanine dinucleotide + diphosphate</text>
        <dbReference type="Rhea" id="RHEA:34243"/>
        <dbReference type="ChEBI" id="CHEBI:15378"/>
        <dbReference type="ChEBI" id="CHEBI:33019"/>
        <dbReference type="ChEBI" id="CHEBI:37565"/>
        <dbReference type="ChEBI" id="CHEBI:71302"/>
        <dbReference type="ChEBI" id="CHEBI:71310"/>
        <dbReference type="EC" id="2.7.7.77"/>
    </reaction>
</comment>
<keyword evidence="6 8" id="KW-0342">GTP-binding</keyword>
<dbReference type="Proteomes" id="UP000657592">
    <property type="component" value="Unassembled WGS sequence"/>
</dbReference>
<organism evidence="10 11">
    <name type="scientific">Microbacterium album</name>
    <dbReference type="NCBI Taxonomy" id="2053191"/>
    <lineage>
        <taxon>Bacteria</taxon>
        <taxon>Bacillati</taxon>
        <taxon>Actinomycetota</taxon>
        <taxon>Actinomycetes</taxon>
        <taxon>Micrococcales</taxon>
        <taxon>Microbacteriaceae</taxon>
        <taxon>Microbacterium</taxon>
    </lineage>
</organism>
<dbReference type="EMBL" id="BMJY01000010">
    <property type="protein sequence ID" value="GGH46296.1"/>
    <property type="molecule type" value="Genomic_DNA"/>
</dbReference>
<dbReference type="HAMAP" id="MF_00316">
    <property type="entry name" value="MobA"/>
    <property type="match status" value="1"/>
</dbReference>
<accession>A0A917IFU9</accession>
<dbReference type="GO" id="GO:0006777">
    <property type="term" value="P:Mo-molybdopterin cofactor biosynthetic process"/>
    <property type="evidence" value="ECO:0007669"/>
    <property type="project" value="UniProtKB-KW"/>
</dbReference>
<evidence type="ECO:0000256" key="3">
    <source>
        <dbReference type="ARBA" id="ARBA00022723"/>
    </source>
</evidence>
<evidence type="ECO:0000256" key="1">
    <source>
        <dbReference type="ARBA" id="ARBA00022490"/>
    </source>
</evidence>
<keyword evidence="5 8" id="KW-0460">Magnesium</keyword>
<comment type="subcellular location">
    <subcellularLocation>
        <location evidence="8">Cytoplasm</location>
    </subcellularLocation>
</comment>
<comment type="function">
    <text evidence="8">Transfers a GMP moiety from GTP to Mo-molybdopterin (Mo-MPT) cofactor (Moco or molybdenum cofactor) to form Mo-molybdopterin guanine dinucleotide (Mo-MGD) cofactor.</text>
</comment>
<keyword evidence="4 8" id="KW-0547">Nucleotide-binding</keyword>
<feature type="binding site" evidence="8">
    <location>
        <position position="26"/>
    </location>
    <ligand>
        <name>GTP</name>
        <dbReference type="ChEBI" id="CHEBI:37565"/>
    </ligand>
</feature>
<feature type="binding site" evidence="8">
    <location>
        <begin position="13"/>
        <end position="15"/>
    </location>
    <ligand>
        <name>GTP</name>
        <dbReference type="ChEBI" id="CHEBI:37565"/>
    </ligand>
</feature>
<feature type="binding site" evidence="8">
    <location>
        <position position="101"/>
    </location>
    <ligand>
        <name>Mg(2+)</name>
        <dbReference type="ChEBI" id="CHEBI:18420"/>
    </ligand>
</feature>
<dbReference type="PANTHER" id="PTHR19136:SF81">
    <property type="entry name" value="MOLYBDENUM COFACTOR GUANYLYLTRANSFERASE"/>
    <property type="match status" value="1"/>
</dbReference>
<reference evidence="10" key="1">
    <citation type="journal article" date="2014" name="Int. J. Syst. Evol. Microbiol.">
        <title>Complete genome sequence of Corynebacterium casei LMG S-19264T (=DSM 44701T), isolated from a smear-ripened cheese.</title>
        <authorList>
            <consortium name="US DOE Joint Genome Institute (JGI-PGF)"/>
            <person name="Walter F."/>
            <person name="Albersmeier A."/>
            <person name="Kalinowski J."/>
            <person name="Ruckert C."/>
        </authorList>
    </citation>
    <scope>NUCLEOTIDE SEQUENCE</scope>
    <source>
        <strain evidence="10">CGMCC 1.15794</strain>
    </source>
</reference>
<comment type="similarity">
    <text evidence="8">Belongs to the MobA family.</text>
</comment>
<protein>
    <recommendedName>
        <fullName evidence="8">Probable molybdenum cofactor guanylyltransferase</fullName>
        <shortName evidence="8">MoCo guanylyltransferase</shortName>
        <ecNumber evidence="8">2.7.7.77</ecNumber>
    </recommendedName>
    <alternativeName>
        <fullName evidence="8">GTP:molybdopterin guanylyltransferase</fullName>
    </alternativeName>
    <alternativeName>
        <fullName evidence="8">Mo-MPT guanylyltransferase</fullName>
    </alternativeName>
    <alternativeName>
        <fullName evidence="8">Molybdopterin guanylyltransferase</fullName>
    </alternativeName>
    <alternativeName>
        <fullName evidence="8">Molybdopterin-guanine dinucleotide synthase</fullName>
        <shortName evidence="8">MGD synthase</shortName>
    </alternativeName>
</protein>
<dbReference type="AlphaFoldDB" id="A0A917IFU9"/>
<dbReference type="Gene3D" id="3.90.550.10">
    <property type="entry name" value="Spore Coat Polysaccharide Biosynthesis Protein SpsA, Chain A"/>
    <property type="match status" value="1"/>
</dbReference>
<dbReference type="InterPro" id="IPR029044">
    <property type="entry name" value="Nucleotide-diphossugar_trans"/>
</dbReference>
<dbReference type="InterPro" id="IPR013482">
    <property type="entry name" value="Molybde_CF_guanTrfase"/>
</dbReference>
<keyword evidence="11" id="KW-1185">Reference proteome</keyword>
<evidence type="ECO:0000256" key="8">
    <source>
        <dbReference type="HAMAP-Rule" id="MF_00316"/>
    </source>
</evidence>
<evidence type="ECO:0000259" key="9">
    <source>
        <dbReference type="Pfam" id="PF12804"/>
    </source>
</evidence>
<comment type="cofactor">
    <cofactor evidence="8">
        <name>Mg(2+)</name>
        <dbReference type="ChEBI" id="CHEBI:18420"/>
    </cofactor>
</comment>
<keyword evidence="3 8" id="KW-0479">Metal-binding</keyword>
<gene>
    <name evidence="8" type="primary">mobA</name>
    <name evidence="10" type="ORF">GCM10010921_22270</name>
</gene>
<keyword evidence="7 8" id="KW-0501">Molybdenum cofactor biosynthesis</keyword>
<keyword evidence="2 8" id="KW-0808">Transferase</keyword>
<dbReference type="RefSeq" id="WP_188756369.1">
    <property type="nucleotide sequence ID" value="NZ_BMJY01000010.1"/>
</dbReference>
<evidence type="ECO:0000256" key="4">
    <source>
        <dbReference type="ARBA" id="ARBA00022741"/>
    </source>
</evidence>
<dbReference type="PANTHER" id="PTHR19136">
    <property type="entry name" value="MOLYBDENUM COFACTOR GUANYLYLTRANSFERASE"/>
    <property type="match status" value="1"/>
</dbReference>
<comment type="caution">
    <text evidence="10">The sequence shown here is derived from an EMBL/GenBank/DDBJ whole genome shotgun (WGS) entry which is preliminary data.</text>
</comment>